<dbReference type="VEuPathDB" id="FungiDB:BO70DRAFT_136729"/>
<feature type="compositionally biased region" description="Basic and acidic residues" evidence="1">
    <location>
        <begin position="1"/>
        <end position="11"/>
    </location>
</feature>
<dbReference type="RefSeq" id="XP_025403041.1">
    <property type="nucleotide sequence ID" value="XM_025538095.1"/>
</dbReference>
<keyword evidence="3" id="KW-1185">Reference proteome</keyword>
<evidence type="ECO:0000313" key="2">
    <source>
        <dbReference type="EMBL" id="PWY90210.1"/>
    </source>
</evidence>
<dbReference type="Proteomes" id="UP000247233">
    <property type="component" value="Unassembled WGS sequence"/>
</dbReference>
<feature type="region of interest" description="Disordered" evidence="1">
    <location>
        <begin position="1"/>
        <end position="58"/>
    </location>
</feature>
<comment type="caution">
    <text evidence="2">The sequence shown here is derived from an EMBL/GenBank/DDBJ whole genome shotgun (WGS) entry which is preliminary data.</text>
</comment>
<reference evidence="2 3" key="1">
    <citation type="submission" date="2016-12" db="EMBL/GenBank/DDBJ databases">
        <title>The genomes of Aspergillus section Nigri reveals drivers in fungal speciation.</title>
        <authorList>
            <consortium name="DOE Joint Genome Institute"/>
            <person name="Vesth T.C."/>
            <person name="Nybo J."/>
            <person name="Theobald S."/>
            <person name="Brandl J."/>
            <person name="Frisvad J.C."/>
            <person name="Nielsen K.F."/>
            <person name="Lyhne E.K."/>
            <person name="Kogle M.E."/>
            <person name="Kuo A."/>
            <person name="Riley R."/>
            <person name="Clum A."/>
            <person name="Nolan M."/>
            <person name="Lipzen A."/>
            <person name="Salamov A."/>
            <person name="Henrissat B."/>
            <person name="Wiebenga A."/>
            <person name="De Vries R.P."/>
            <person name="Grigoriev I.V."/>
            <person name="Mortensen U.H."/>
            <person name="Andersen M.R."/>
            <person name="Baker S.E."/>
        </authorList>
    </citation>
    <scope>NUCLEOTIDE SEQUENCE [LARGE SCALE GENOMIC DNA]</scope>
    <source>
        <strain evidence="2 3">CBS 117.55</strain>
    </source>
</reference>
<evidence type="ECO:0000256" key="1">
    <source>
        <dbReference type="SAM" id="MobiDB-lite"/>
    </source>
</evidence>
<dbReference type="EMBL" id="MSFL01000003">
    <property type="protein sequence ID" value="PWY90210.1"/>
    <property type="molecule type" value="Genomic_DNA"/>
</dbReference>
<name>A0A317X112_9EURO</name>
<accession>A0A317X112</accession>
<sequence length="121" mass="13314">MGGWKREEGRGKRPPGFPREDDRERPSGSSAWRPQAPARRQAPHCRTTPQAADPASSLRRKASGFDFFQSIFTLWSPPNPYSLGATHCHLIIPVSQVARAAGPVVGRFCTFCEQPSLTKPG</sequence>
<dbReference type="GeneID" id="37060332"/>
<protein>
    <submittedName>
        <fullName evidence="2">Uncharacterized protein</fullName>
    </submittedName>
</protein>
<organism evidence="2 3">
    <name type="scientific">Aspergillus heteromorphus CBS 117.55</name>
    <dbReference type="NCBI Taxonomy" id="1448321"/>
    <lineage>
        <taxon>Eukaryota</taxon>
        <taxon>Fungi</taxon>
        <taxon>Dikarya</taxon>
        <taxon>Ascomycota</taxon>
        <taxon>Pezizomycotina</taxon>
        <taxon>Eurotiomycetes</taxon>
        <taxon>Eurotiomycetidae</taxon>
        <taxon>Eurotiales</taxon>
        <taxon>Aspergillaceae</taxon>
        <taxon>Aspergillus</taxon>
        <taxon>Aspergillus subgen. Circumdati</taxon>
    </lineage>
</organism>
<dbReference type="AlphaFoldDB" id="A0A317X112"/>
<gene>
    <name evidence="2" type="ORF">BO70DRAFT_136729</name>
</gene>
<evidence type="ECO:0000313" key="3">
    <source>
        <dbReference type="Proteomes" id="UP000247233"/>
    </source>
</evidence>
<proteinExistence type="predicted"/>